<name>A0A2I1FDR0_9GLOM</name>
<dbReference type="Gene3D" id="3.30.40.10">
    <property type="entry name" value="Zinc/RING finger domain, C3HC4 (zinc finger)"/>
    <property type="match status" value="1"/>
</dbReference>
<evidence type="ECO:0000256" key="2">
    <source>
        <dbReference type="SAM" id="MobiDB-lite"/>
    </source>
</evidence>
<dbReference type="VEuPathDB" id="FungiDB:RhiirA1_476222"/>
<evidence type="ECO:0000259" key="3">
    <source>
        <dbReference type="PROSITE" id="PS50089"/>
    </source>
</evidence>
<dbReference type="EMBL" id="LLXH01002811">
    <property type="protein sequence ID" value="PKC55065.1"/>
    <property type="molecule type" value="Genomic_DNA"/>
</dbReference>
<feature type="domain" description="RING-type" evidence="3">
    <location>
        <begin position="27"/>
        <end position="69"/>
    </location>
</feature>
<protein>
    <recommendedName>
        <fullName evidence="3">RING-type domain-containing protein</fullName>
    </recommendedName>
</protein>
<evidence type="ECO:0000313" key="4">
    <source>
        <dbReference type="EMBL" id="PKC06704.1"/>
    </source>
</evidence>
<dbReference type="VEuPathDB" id="FungiDB:FUN_025164"/>
<dbReference type="Proteomes" id="UP000232722">
    <property type="component" value="Unassembled WGS sequence"/>
</dbReference>
<keyword evidence="1" id="KW-0479">Metal-binding</keyword>
<evidence type="ECO:0000313" key="5">
    <source>
        <dbReference type="EMBL" id="PKC55065.1"/>
    </source>
</evidence>
<dbReference type="InterPro" id="IPR013083">
    <property type="entry name" value="Znf_RING/FYVE/PHD"/>
</dbReference>
<dbReference type="AlphaFoldDB" id="A0A2I1FDR0"/>
<proteinExistence type="predicted"/>
<evidence type="ECO:0000313" key="6">
    <source>
        <dbReference type="Proteomes" id="UP000232688"/>
    </source>
</evidence>
<dbReference type="OrthoDB" id="2388273at2759"/>
<evidence type="ECO:0000256" key="1">
    <source>
        <dbReference type="PROSITE-ProRule" id="PRU00175"/>
    </source>
</evidence>
<dbReference type="GO" id="GO:0008270">
    <property type="term" value="F:zinc ion binding"/>
    <property type="evidence" value="ECO:0007669"/>
    <property type="project" value="UniProtKB-KW"/>
</dbReference>
<keyword evidence="1" id="KW-0862">Zinc</keyword>
<dbReference type="CDD" id="cd16448">
    <property type="entry name" value="RING-H2"/>
    <property type="match status" value="2"/>
</dbReference>
<evidence type="ECO:0000313" key="7">
    <source>
        <dbReference type="Proteomes" id="UP000232722"/>
    </source>
</evidence>
<organism evidence="4 7">
    <name type="scientific">Rhizophagus irregularis</name>
    <dbReference type="NCBI Taxonomy" id="588596"/>
    <lineage>
        <taxon>Eukaryota</taxon>
        <taxon>Fungi</taxon>
        <taxon>Fungi incertae sedis</taxon>
        <taxon>Mucoromycota</taxon>
        <taxon>Glomeromycotina</taxon>
        <taxon>Glomeromycetes</taxon>
        <taxon>Glomerales</taxon>
        <taxon>Glomeraceae</taxon>
        <taxon>Rhizophagus</taxon>
    </lineage>
</organism>
<dbReference type="EMBL" id="LLXJ01000724">
    <property type="protein sequence ID" value="PKC06704.1"/>
    <property type="molecule type" value="Genomic_DNA"/>
</dbReference>
<dbReference type="SMART" id="SM00184">
    <property type="entry name" value="RING"/>
    <property type="match status" value="2"/>
</dbReference>
<gene>
    <name evidence="5" type="ORF">RhiirA1_476222</name>
    <name evidence="4" type="ORF">RhiirA5_419181</name>
</gene>
<dbReference type="VEuPathDB" id="FungiDB:RhiirFUN_020372"/>
<reference evidence="4 7" key="2">
    <citation type="submission" date="2017-09" db="EMBL/GenBank/DDBJ databases">
        <title>Extensive intraspecific genome diversity in a model arbuscular mycorrhizal fungus.</title>
        <authorList>
            <person name="Chen E.C."/>
            <person name="Morin E."/>
            <person name="Beaudet D."/>
            <person name="Noel J."/>
            <person name="Ndikumana S."/>
            <person name="Charron P."/>
            <person name="St-Onge C."/>
            <person name="Giorgi J."/>
            <person name="Grigoriev I.V."/>
            <person name="Roux C."/>
            <person name="Martin F.M."/>
            <person name="Corradi N."/>
        </authorList>
    </citation>
    <scope>NUCLEOTIDE SEQUENCE [LARGE SCALE GENOMIC DNA]</scope>
    <source>
        <strain evidence="4 7">A5</strain>
    </source>
</reference>
<keyword evidence="1" id="KW-0863">Zinc-finger</keyword>
<reference evidence="5 6" key="4">
    <citation type="submission" date="2017-10" db="EMBL/GenBank/DDBJ databases">
        <title>Genome analyses suggest a sexual origin of heterokaryosis in a supposedly ancient asexual fungus.</title>
        <authorList>
            <person name="Corradi N."/>
            <person name="Sedzielewska K."/>
            <person name="Noel J."/>
            <person name="Charron P."/>
            <person name="Farinelli L."/>
            <person name="Marton T."/>
            <person name="Kruger M."/>
            <person name="Pelin A."/>
            <person name="Brachmann A."/>
            <person name="Corradi N."/>
        </authorList>
    </citation>
    <scope>NUCLEOTIDE SEQUENCE [LARGE SCALE GENOMIC DNA]</scope>
    <source>
        <strain evidence="5 6">A1</strain>
    </source>
</reference>
<dbReference type="SUPFAM" id="SSF57850">
    <property type="entry name" value="RING/U-box"/>
    <property type="match status" value="2"/>
</dbReference>
<dbReference type="Proteomes" id="UP000232688">
    <property type="component" value="Unassembled WGS sequence"/>
</dbReference>
<reference evidence="4 7" key="1">
    <citation type="submission" date="2016-04" db="EMBL/GenBank/DDBJ databases">
        <title>Genome analyses suggest a sexual origin of heterokaryosis in a supposedly ancient asexual fungus.</title>
        <authorList>
            <person name="Ropars J."/>
            <person name="Sedzielewska K."/>
            <person name="Noel J."/>
            <person name="Charron P."/>
            <person name="Farinelli L."/>
            <person name="Marton T."/>
            <person name="Kruger M."/>
            <person name="Pelin A."/>
            <person name="Brachmann A."/>
            <person name="Corradi N."/>
        </authorList>
    </citation>
    <scope>NUCLEOTIDE SEQUENCE [LARGE SCALE GENOMIC DNA]</scope>
    <source>
        <strain evidence="4 7">A5</strain>
    </source>
</reference>
<feature type="compositionally biased region" description="Acidic residues" evidence="2">
    <location>
        <begin position="190"/>
        <end position="203"/>
    </location>
</feature>
<feature type="domain" description="RING-type" evidence="3">
    <location>
        <begin position="129"/>
        <end position="183"/>
    </location>
</feature>
<dbReference type="InterPro" id="IPR001841">
    <property type="entry name" value="Znf_RING"/>
</dbReference>
<comment type="caution">
    <text evidence="4">The sequence shown here is derived from an EMBL/GenBank/DDBJ whole genome shotgun (WGS) entry which is preliminary data.</text>
</comment>
<dbReference type="PROSITE" id="PS50089">
    <property type="entry name" value="ZF_RING_2"/>
    <property type="match status" value="2"/>
</dbReference>
<feature type="region of interest" description="Disordered" evidence="2">
    <location>
        <begin position="190"/>
        <end position="233"/>
    </location>
</feature>
<accession>A0A2I1FDR0</accession>
<reference evidence="5 6" key="3">
    <citation type="submission" date="2017-10" db="EMBL/GenBank/DDBJ databases">
        <title>Extensive intraspecific genome diversity in a model arbuscular mycorrhizal fungus.</title>
        <authorList>
            <person name="Chen E.C.H."/>
            <person name="Morin E."/>
            <person name="Baudet D."/>
            <person name="Noel J."/>
            <person name="Ndikumana S."/>
            <person name="Charron P."/>
            <person name="St-Onge C."/>
            <person name="Giorgi J."/>
            <person name="Grigoriev I.V."/>
            <person name="Roux C."/>
            <person name="Martin F.M."/>
            <person name="Corradi N."/>
        </authorList>
    </citation>
    <scope>NUCLEOTIDE SEQUENCE [LARGE SCALE GENOMIC DNA]</scope>
    <source>
        <strain evidence="5 6">A1</strain>
    </source>
</reference>
<sequence length="400" mass="45276">MKLAYIILKNLDDDIVVDKEIPELDQCSECNNEILTRPPKVITILSCGHTFHRICIEKKLLLTMPNTCPFPDCGKNVDIIEEVPTTDQESPISALSNRMNETFILSSPILRMEGIENTGFQQARSYLKCAKCSEDLSSWLPPISSIRFPLQPQGPPKHLVYLTCKHIVHYACIDNPRKLCPVCPSTDMESEEEEMDVDGEEQPDTSSKKRSNEGTDANSSTPKKKAKKPVSREDSPILKKLIKELSAPIPQQRSSGGTISLQTFPEMTDIKSVNFRELNDRIVEAEGDNQKAILVVIRSYYFFGKGYMLWFNHYKKTYSEDTSNSLVNDKIRECFPDQDKTSEANLRKRKERAIKIFKLFDGVGGEEKIYCIKSFSASTISRLGVDDIDYVIAKVLKASQ</sequence>